<dbReference type="PANTHER" id="PTHR31727:SF6">
    <property type="entry name" value="OLEOYL-ACYL CARRIER PROTEIN THIOESTERASE 1, CHLOROPLASTIC"/>
    <property type="match status" value="1"/>
</dbReference>
<dbReference type="InterPro" id="IPR049427">
    <property type="entry name" value="Acyl-ACP_TE_C"/>
</dbReference>
<evidence type="ECO:0000259" key="8">
    <source>
        <dbReference type="Pfam" id="PF01643"/>
    </source>
</evidence>
<dbReference type="Pfam" id="PF01643">
    <property type="entry name" value="Acyl-ACP_TE"/>
    <property type="match status" value="1"/>
</dbReference>
<reference evidence="10 11" key="1">
    <citation type="submission" date="2016-10" db="EMBL/GenBank/DDBJ databases">
        <authorList>
            <person name="Varghese N."/>
            <person name="Submissions S."/>
        </authorList>
    </citation>
    <scope>NUCLEOTIDE SEQUENCE [LARGE SCALE GENOMIC DNA]</scope>
    <source>
        <strain evidence="10 11">WC1T17</strain>
    </source>
</reference>
<evidence type="ECO:0000313" key="10">
    <source>
        <dbReference type="EMBL" id="SEM72095.1"/>
    </source>
</evidence>
<sequence length="254" mass="29978">MENKGFSEKHRVTFYETDVNGTVSLGKLVDLMMLACEDQSDTLGVSSDKVLKMGLGWIVTQHMLEIKRLPRKNETIYITTHAKSYNKYFCYRDFWVHDIRKMELAHMHTVFAMINQKTRKIATIPAAVITPFQAEKTVKIERLPLPKEIERIDRQKEYEVRFFDIDVNHHVNNVHYFEWMLDALDEDFLTKYQPVEMNIEYKKEINYGQKAVSQAQIKMTGVETVETIHEIKVGTELSCHAVCEWEVRHEEWIM</sequence>
<evidence type="ECO:0000259" key="9">
    <source>
        <dbReference type="Pfam" id="PF20791"/>
    </source>
</evidence>
<name>A0ABY1AC10_9LACO</name>
<keyword evidence="5" id="KW-0809">Transit peptide</keyword>
<dbReference type="CDD" id="cd00586">
    <property type="entry name" value="4HBT"/>
    <property type="match status" value="2"/>
</dbReference>
<dbReference type="EMBL" id="FOCC01000007">
    <property type="protein sequence ID" value="SEM72095.1"/>
    <property type="molecule type" value="Genomic_DNA"/>
</dbReference>
<feature type="domain" description="Acyl-ACP thioesterase N-terminal hotdog" evidence="8">
    <location>
        <begin position="5"/>
        <end position="131"/>
    </location>
</feature>
<evidence type="ECO:0000256" key="4">
    <source>
        <dbReference type="ARBA" id="ARBA00022832"/>
    </source>
</evidence>
<dbReference type="InterPro" id="IPR029069">
    <property type="entry name" value="HotDog_dom_sf"/>
</dbReference>
<organism evidence="10 11">
    <name type="scientific">Ligilactobacillus ruminis</name>
    <dbReference type="NCBI Taxonomy" id="1623"/>
    <lineage>
        <taxon>Bacteria</taxon>
        <taxon>Bacillati</taxon>
        <taxon>Bacillota</taxon>
        <taxon>Bacilli</taxon>
        <taxon>Lactobacillales</taxon>
        <taxon>Lactobacillaceae</taxon>
        <taxon>Ligilactobacillus</taxon>
    </lineage>
</organism>
<comment type="caution">
    <text evidence="10">The sequence shown here is derived from an EMBL/GenBank/DDBJ whole genome shotgun (WGS) entry which is preliminary data.</text>
</comment>
<protein>
    <submittedName>
        <fullName evidence="10">Medium-chain acyl-[acyl-carrier-protein] hydrolase</fullName>
    </submittedName>
</protein>
<dbReference type="Pfam" id="PF20791">
    <property type="entry name" value="Acyl-ACP_TE_C"/>
    <property type="match status" value="1"/>
</dbReference>
<accession>A0ABY1AC10</accession>
<evidence type="ECO:0000256" key="6">
    <source>
        <dbReference type="ARBA" id="ARBA00023098"/>
    </source>
</evidence>
<keyword evidence="3 10" id="KW-0378">Hydrolase</keyword>
<keyword evidence="6" id="KW-0443">Lipid metabolism</keyword>
<keyword evidence="2" id="KW-0444">Lipid biosynthesis</keyword>
<evidence type="ECO:0000256" key="5">
    <source>
        <dbReference type="ARBA" id="ARBA00022946"/>
    </source>
</evidence>
<keyword evidence="4" id="KW-0276">Fatty acid metabolism</keyword>
<dbReference type="SUPFAM" id="SSF54637">
    <property type="entry name" value="Thioesterase/thiol ester dehydrase-isomerase"/>
    <property type="match status" value="2"/>
</dbReference>
<dbReference type="Gene3D" id="3.10.129.10">
    <property type="entry name" value="Hotdog Thioesterase"/>
    <property type="match status" value="1"/>
</dbReference>
<evidence type="ECO:0000313" key="11">
    <source>
        <dbReference type="Proteomes" id="UP000182089"/>
    </source>
</evidence>
<evidence type="ECO:0000256" key="7">
    <source>
        <dbReference type="ARBA" id="ARBA00023160"/>
    </source>
</evidence>
<keyword evidence="7" id="KW-0275">Fatty acid biosynthesis</keyword>
<evidence type="ECO:0000256" key="1">
    <source>
        <dbReference type="ARBA" id="ARBA00006500"/>
    </source>
</evidence>
<evidence type="ECO:0000256" key="2">
    <source>
        <dbReference type="ARBA" id="ARBA00022516"/>
    </source>
</evidence>
<gene>
    <name evidence="10" type="ORF">SAMN05216431_10786</name>
</gene>
<dbReference type="GO" id="GO:0016787">
    <property type="term" value="F:hydrolase activity"/>
    <property type="evidence" value="ECO:0007669"/>
    <property type="project" value="UniProtKB-KW"/>
</dbReference>
<evidence type="ECO:0000256" key="3">
    <source>
        <dbReference type="ARBA" id="ARBA00022801"/>
    </source>
</evidence>
<dbReference type="InterPro" id="IPR045023">
    <property type="entry name" value="FATA/B"/>
</dbReference>
<dbReference type="PANTHER" id="PTHR31727">
    <property type="entry name" value="OLEOYL-ACYL CARRIER PROTEIN THIOESTERASE 1, CHLOROPLASTIC"/>
    <property type="match status" value="1"/>
</dbReference>
<dbReference type="InterPro" id="IPR002864">
    <property type="entry name" value="Acyl-ACP_thioesterase_NHD"/>
</dbReference>
<comment type="similarity">
    <text evidence="1">Belongs to the acyl-ACP thioesterase family.</text>
</comment>
<feature type="domain" description="Acyl-ACP thioesterase-like C-terminal" evidence="9">
    <location>
        <begin position="153"/>
        <end position="246"/>
    </location>
</feature>
<dbReference type="Proteomes" id="UP000182089">
    <property type="component" value="Unassembled WGS sequence"/>
</dbReference>
<proteinExistence type="inferred from homology"/>